<comment type="similarity">
    <text evidence="1 6">Belongs to the sigma-70 factor family. ECF subfamily.</text>
</comment>
<dbReference type="InterPro" id="IPR036388">
    <property type="entry name" value="WH-like_DNA-bd_sf"/>
</dbReference>
<evidence type="ECO:0000256" key="3">
    <source>
        <dbReference type="ARBA" id="ARBA00023082"/>
    </source>
</evidence>
<dbReference type="Gene3D" id="1.10.1740.10">
    <property type="match status" value="1"/>
</dbReference>
<dbReference type="Pfam" id="PF08281">
    <property type="entry name" value="Sigma70_r4_2"/>
    <property type="match status" value="1"/>
</dbReference>
<dbReference type="Proteomes" id="UP000799092">
    <property type="component" value="Unassembled WGS sequence"/>
</dbReference>
<dbReference type="PANTHER" id="PTHR43133">
    <property type="entry name" value="RNA POLYMERASE ECF-TYPE SIGMA FACTO"/>
    <property type="match status" value="1"/>
</dbReference>
<evidence type="ECO:0000313" key="9">
    <source>
        <dbReference type="EMBL" id="MRH43635.1"/>
    </source>
</evidence>
<dbReference type="GO" id="GO:0006950">
    <property type="term" value="P:response to stress"/>
    <property type="evidence" value="ECO:0007669"/>
    <property type="project" value="UniProtKB-ARBA"/>
</dbReference>
<keyword evidence="10" id="KW-1185">Reference proteome</keyword>
<dbReference type="InterPro" id="IPR013324">
    <property type="entry name" value="RNA_pol_sigma_r3/r4-like"/>
</dbReference>
<dbReference type="InterPro" id="IPR039425">
    <property type="entry name" value="RNA_pol_sigma-70-like"/>
</dbReference>
<dbReference type="CDD" id="cd06171">
    <property type="entry name" value="Sigma70_r4"/>
    <property type="match status" value="1"/>
</dbReference>
<dbReference type="InterPro" id="IPR000838">
    <property type="entry name" value="RNA_pol_sigma70_ECF_CS"/>
</dbReference>
<dbReference type="EMBL" id="WJNG01000011">
    <property type="protein sequence ID" value="MRH43635.1"/>
    <property type="molecule type" value="Genomic_DNA"/>
</dbReference>
<dbReference type="PANTHER" id="PTHR43133:SF60">
    <property type="entry name" value="RNA POLYMERASE SIGMA FACTOR SIGV"/>
    <property type="match status" value="1"/>
</dbReference>
<dbReference type="InterPro" id="IPR014284">
    <property type="entry name" value="RNA_pol_sigma-70_dom"/>
</dbReference>
<sequence>MDIIDRLKAQEESALIEIMDQYGSYLKRTAYLTLKDNQLAEEIVQDTFIKAFQKIDQLQEKQKLKSWLTTIAVNLCRSTLRKKKLQLLSIEEDYKQFESEPDQTPEEQMLKLLRFTNLSEAIMSLDYKYREVITLHYFNEYSINEIADITSSKENTIKSRLLRARQQLHELLEKEEIRIG</sequence>
<feature type="domain" description="RNA polymerase sigma factor 70 region 4 type 2" evidence="8">
    <location>
        <begin position="117"/>
        <end position="168"/>
    </location>
</feature>
<dbReference type="Pfam" id="PF04542">
    <property type="entry name" value="Sigma70_r2"/>
    <property type="match status" value="1"/>
</dbReference>
<dbReference type="GO" id="GO:0006352">
    <property type="term" value="P:DNA-templated transcription initiation"/>
    <property type="evidence" value="ECO:0007669"/>
    <property type="project" value="InterPro"/>
</dbReference>
<keyword evidence="4 6" id="KW-0238">DNA-binding</keyword>
<dbReference type="GO" id="GO:0016987">
    <property type="term" value="F:sigma factor activity"/>
    <property type="evidence" value="ECO:0007669"/>
    <property type="project" value="UniProtKB-KW"/>
</dbReference>
<evidence type="ECO:0000259" key="8">
    <source>
        <dbReference type="Pfam" id="PF08281"/>
    </source>
</evidence>
<evidence type="ECO:0000313" key="10">
    <source>
        <dbReference type="Proteomes" id="UP000799092"/>
    </source>
</evidence>
<proteinExistence type="inferred from homology"/>
<dbReference type="PROSITE" id="PS01063">
    <property type="entry name" value="SIGMA70_ECF"/>
    <property type="match status" value="1"/>
</dbReference>
<dbReference type="InterPro" id="IPR007627">
    <property type="entry name" value="RNA_pol_sigma70_r2"/>
</dbReference>
<evidence type="ECO:0000256" key="4">
    <source>
        <dbReference type="ARBA" id="ARBA00023125"/>
    </source>
</evidence>
<dbReference type="InterPro" id="IPR013325">
    <property type="entry name" value="RNA_pol_sigma_r2"/>
</dbReference>
<comment type="caution">
    <text evidence="9">The sequence shown here is derived from an EMBL/GenBank/DDBJ whole genome shotgun (WGS) entry which is preliminary data.</text>
</comment>
<feature type="domain" description="RNA polymerase sigma-70 region 2" evidence="7">
    <location>
        <begin position="19"/>
        <end position="84"/>
    </location>
</feature>
<dbReference type="SUPFAM" id="SSF88946">
    <property type="entry name" value="Sigma2 domain of RNA polymerase sigma factors"/>
    <property type="match status" value="1"/>
</dbReference>
<accession>A0A6A8DD67</accession>
<organism evidence="9 10">
    <name type="scientific">Aquibacillus halophilus</name>
    <dbReference type="NCBI Taxonomy" id="930132"/>
    <lineage>
        <taxon>Bacteria</taxon>
        <taxon>Bacillati</taxon>
        <taxon>Bacillota</taxon>
        <taxon>Bacilli</taxon>
        <taxon>Bacillales</taxon>
        <taxon>Bacillaceae</taxon>
        <taxon>Aquibacillus</taxon>
    </lineage>
</organism>
<keyword evidence="2 6" id="KW-0805">Transcription regulation</keyword>
<dbReference type="Gene3D" id="1.10.10.10">
    <property type="entry name" value="Winged helix-like DNA-binding domain superfamily/Winged helix DNA-binding domain"/>
    <property type="match status" value="1"/>
</dbReference>
<dbReference type="NCBIfam" id="TIGR02937">
    <property type="entry name" value="sigma70-ECF"/>
    <property type="match status" value="1"/>
</dbReference>
<dbReference type="RefSeq" id="WP_153737266.1">
    <property type="nucleotide sequence ID" value="NZ_WJNG01000011.1"/>
</dbReference>
<name>A0A6A8DD67_9BACI</name>
<keyword evidence="3 6" id="KW-0731">Sigma factor</keyword>
<evidence type="ECO:0000256" key="5">
    <source>
        <dbReference type="ARBA" id="ARBA00023163"/>
    </source>
</evidence>
<dbReference type="SUPFAM" id="SSF88659">
    <property type="entry name" value="Sigma3 and sigma4 domains of RNA polymerase sigma factors"/>
    <property type="match status" value="1"/>
</dbReference>
<reference evidence="9" key="1">
    <citation type="submission" date="2019-11" db="EMBL/GenBank/DDBJ databases">
        <authorList>
            <person name="Li J."/>
        </authorList>
    </citation>
    <scope>NUCLEOTIDE SEQUENCE</scope>
    <source>
        <strain evidence="9">B6B</strain>
    </source>
</reference>
<dbReference type="AlphaFoldDB" id="A0A6A8DD67"/>
<dbReference type="OrthoDB" id="9794508at2"/>
<evidence type="ECO:0000256" key="1">
    <source>
        <dbReference type="ARBA" id="ARBA00010641"/>
    </source>
</evidence>
<evidence type="ECO:0000256" key="6">
    <source>
        <dbReference type="RuleBase" id="RU000716"/>
    </source>
</evidence>
<keyword evidence="5 6" id="KW-0804">Transcription</keyword>
<evidence type="ECO:0000256" key="2">
    <source>
        <dbReference type="ARBA" id="ARBA00023015"/>
    </source>
</evidence>
<dbReference type="GO" id="GO:0003677">
    <property type="term" value="F:DNA binding"/>
    <property type="evidence" value="ECO:0007669"/>
    <property type="project" value="UniProtKB-KW"/>
</dbReference>
<dbReference type="InterPro" id="IPR013249">
    <property type="entry name" value="RNA_pol_sigma70_r4_t2"/>
</dbReference>
<protein>
    <recommendedName>
        <fullName evidence="6">RNA polymerase sigma factor</fullName>
    </recommendedName>
</protein>
<evidence type="ECO:0000259" key="7">
    <source>
        <dbReference type="Pfam" id="PF04542"/>
    </source>
</evidence>
<gene>
    <name evidence="9" type="ORF">GH741_13235</name>
</gene>